<reference evidence="7" key="2">
    <citation type="submission" date="2012-11" db="EMBL/GenBank/DDBJ databases">
        <authorList>
            <person name="Kuo A."/>
            <person name="Curtis B.A."/>
            <person name="Tanifuji G."/>
            <person name="Burki F."/>
            <person name="Gruber A."/>
            <person name="Irimia M."/>
            <person name="Maruyama S."/>
            <person name="Arias M.C."/>
            <person name="Ball S.G."/>
            <person name="Gile G.H."/>
            <person name="Hirakawa Y."/>
            <person name="Hopkins J.F."/>
            <person name="Rensing S.A."/>
            <person name="Schmutz J."/>
            <person name="Symeonidi A."/>
            <person name="Elias M."/>
            <person name="Eveleigh R.J."/>
            <person name="Herman E.K."/>
            <person name="Klute M.J."/>
            <person name="Nakayama T."/>
            <person name="Obornik M."/>
            <person name="Reyes-Prieto A."/>
            <person name="Armbrust E.V."/>
            <person name="Aves S.J."/>
            <person name="Beiko R.G."/>
            <person name="Coutinho P."/>
            <person name="Dacks J.B."/>
            <person name="Durnford D.G."/>
            <person name="Fast N.M."/>
            <person name="Green B.R."/>
            <person name="Grisdale C."/>
            <person name="Hempe F."/>
            <person name="Henrissat B."/>
            <person name="Hoppner M.P."/>
            <person name="Ishida K.-I."/>
            <person name="Kim E."/>
            <person name="Koreny L."/>
            <person name="Kroth P.G."/>
            <person name="Liu Y."/>
            <person name="Malik S.-B."/>
            <person name="Maier U.G."/>
            <person name="McRose D."/>
            <person name="Mock T."/>
            <person name="Neilson J.A."/>
            <person name="Onodera N.T."/>
            <person name="Poole A.M."/>
            <person name="Pritham E.J."/>
            <person name="Richards T.A."/>
            <person name="Rocap G."/>
            <person name="Roy S.W."/>
            <person name="Sarai C."/>
            <person name="Schaack S."/>
            <person name="Shirato S."/>
            <person name="Slamovits C.H."/>
            <person name="Spencer D.F."/>
            <person name="Suzuki S."/>
            <person name="Worden A.Z."/>
            <person name="Zauner S."/>
            <person name="Barry K."/>
            <person name="Bell C."/>
            <person name="Bharti A.K."/>
            <person name="Crow J.A."/>
            <person name="Grimwood J."/>
            <person name="Kramer R."/>
            <person name="Lindquist E."/>
            <person name="Lucas S."/>
            <person name="Salamov A."/>
            <person name="McFadden G.I."/>
            <person name="Lane C.E."/>
            <person name="Keeling P.J."/>
            <person name="Gray M.W."/>
            <person name="Grigoriev I.V."/>
            <person name="Archibald J.M."/>
        </authorList>
    </citation>
    <scope>NUCLEOTIDE SEQUENCE</scope>
    <source>
        <strain evidence="7">CCMP2712</strain>
    </source>
</reference>
<evidence type="ECO:0000313" key="5">
    <source>
        <dbReference type="EMBL" id="EKX38403.1"/>
    </source>
</evidence>
<comment type="similarity">
    <text evidence="1">Belongs to the Gfa family.</text>
</comment>
<accession>L1IQ82</accession>
<organism evidence="5">
    <name type="scientific">Guillardia theta (strain CCMP2712)</name>
    <name type="common">Cryptophyte</name>
    <dbReference type="NCBI Taxonomy" id="905079"/>
    <lineage>
        <taxon>Eukaryota</taxon>
        <taxon>Cryptophyceae</taxon>
        <taxon>Pyrenomonadales</taxon>
        <taxon>Geminigeraceae</taxon>
        <taxon>Guillardia</taxon>
    </lineage>
</organism>
<dbReference type="InterPro" id="IPR011057">
    <property type="entry name" value="Mss4-like_sf"/>
</dbReference>
<proteinExistence type="inferred from homology"/>
<dbReference type="Proteomes" id="UP000011087">
    <property type="component" value="Unassembled WGS sequence"/>
</dbReference>
<dbReference type="PaxDb" id="55529-EKX38403"/>
<evidence type="ECO:0000256" key="1">
    <source>
        <dbReference type="ARBA" id="ARBA00005495"/>
    </source>
</evidence>
<reference evidence="5 7" key="1">
    <citation type="journal article" date="2012" name="Nature">
        <title>Algal genomes reveal evolutionary mosaicism and the fate of nucleomorphs.</title>
        <authorList>
            <consortium name="DOE Joint Genome Institute"/>
            <person name="Curtis B.A."/>
            <person name="Tanifuji G."/>
            <person name="Burki F."/>
            <person name="Gruber A."/>
            <person name="Irimia M."/>
            <person name="Maruyama S."/>
            <person name="Arias M.C."/>
            <person name="Ball S.G."/>
            <person name="Gile G.H."/>
            <person name="Hirakawa Y."/>
            <person name="Hopkins J.F."/>
            <person name="Kuo A."/>
            <person name="Rensing S.A."/>
            <person name="Schmutz J."/>
            <person name="Symeonidi A."/>
            <person name="Elias M."/>
            <person name="Eveleigh R.J."/>
            <person name="Herman E.K."/>
            <person name="Klute M.J."/>
            <person name="Nakayama T."/>
            <person name="Obornik M."/>
            <person name="Reyes-Prieto A."/>
            <person name="Armbrust E.V."/>
            <person name="Aves S.J."/>
            <person name="Beiko R.G."/>
            <person name="Coutinho P."/>
            <person name="Dacks J.B."/>
            <person name="Durnford D.G."/>
            <person name="Fast N.M."/>
            <person name="Green B.R."/>
            <person name="Grisdale C.J."/>
            <person name="Hempel F."/>
            <person name="Henrissat B."/>
            <person name="Hoppner M.P."/>
            <person name="Ishida K."/>
            <person name="Kim E."/>
            <person name="Koreny L."/>
            <person name="Kroth P.G."/>
            <person name="Liu Y."/>
            <person name="Malik S.B."/>
            <person name="Maier U.G."/>
            <person name="McRose D."/>
            <person name="Mock T."/>
            <person name="Neilson J.A."/>
            <person name="Onodera N.T."/>
            <person name="Poole A.M."/>
            <person name="Pritham E.J."/>
            <person name="Richards T.A."/>
            <person name="Rocap G."/>
            <person name="Roy S.W."/>
            <person name="Sarai C."/>
            <person name="Schaack S."/>
            <person name="Shirato S."/>
            <person name="Slamovits C.H."/>
            <person name="Spencer D.F."/>
            <person name="Suzuki S."/>
            <person name="Worden A.Z."/>
            <person name="Zauner S."/>
            <person name="Barry K."/>
            <person name="Bell C."/>
            <person name="Bharti A.K."/>
            <person name="Crow J.A."/>
            <person name="Grimwood J."/>
            <person name="Kramer R."/>
            <person name="Lindquist E."/>
            <person name="Lucas S."/>
            <person name="Salamov A."/>
            <person name="McFadden G.I."/>
            <person name="Lane C.E."/>
            <person name="Keeling P.J."/>
            <person name="Gray M.W."/>
            <person name="Grigoriev I.V."/>
            <person name="Archibald J.M."/>
        </authorList>
    </citation>
    <scope>NUCLEOTIDE SEQUENCE</scope>
    <source>
        <strain evidence="5 7">CCMP2712</strain>
    </source>
</reference>
<dbReference type="GeneID" id="17295060"/>
<dbReference type="KEGG" id="gtt:GUITHDRAFT_144324"/>
<dbReference type="OrthoDB" id="9970124at2759"/>
<gene>
    <name evidence="5" type="ORF">GUITHDRAFT_144324</name>
</gene>
<evidence type="ECO:0000313" key="6">
    <source>
        <dbReference type="EnsemblProtists" id="EKX38403"/>
    </source>
</evidence>
<dbReference type="SUPFAM" id="SSF51316">
    <property type="entry name" value="Mss4-like"/>
    <property type="match status" value="1"/>
</dbReference>
<evidence type="ECO:0000256" key="2">
    <source>
        <dbReference type="ARBA" id="ARBA00022723"/>
    </source>
</evidence>
<dbReference type="GO" id="GO:0016846">
    <property type="term" value="F:carbon-sulfur lyase activity"/>
    <property type="evidence" value="ECO:0007669"/>
    <property type="project" value="InterPro"/>
</dbReference>
<dbReference type="InterPro" id="IPR006913">
    <property type="entry name" value="CENP-V/GFA"/>
</dbReference>
<evidence type="ECO:0000313" key="7">
    <source>
        <dbReference type="Proteomes" id="UP000011087"/>
    </source>
</evidence>
<dbReference type="EMBL" id="JH993049">
    <property type="protein sequence ID" value="EKX38403.1"/>
    <property type="molecule type" value="Genomic_DNA"/>
</dbReference>
<dbReference type="EnsemblProtists" id="EKX38403">
    <property type="protein sequence ID" value="EKX38403"/>
    <property type="gene ID" value="GUITHDRAFT_144324"/>
</dbReference>
<evidence type="ECO:0000256" key="3">
    <source>
        <dbReference type="ARBA" id="ARBA00022833"/>
    </source>
</evidence>
<feature type="domain" description="CENP-V/GFA" evidence="4">
    <location>
        <begin position="158"/>
        <end position="216"/>
    </location>
</feature>
<keyword evidence="2" id="KW-0479">Metal-binding</keyword>
<sequence>MPSRKNMDWIFRILQMRTSKVTYGVYYADASSRNATETTTIDSFLMTPPLKSSSLEELAVPDLANEASEREDVNFEQNVLGELSLTEEEYTAVSLYVKTDENAEPTRINVPVLVNAAKSERSNNVEVLRGQASRFAALELPETRIPNRRCQNLPRPFSCACGSVKVTLLAPPDYAIRCHCETCREMHQEASVGLVLYLDPANVVCKEGNESLTEYRYHLAV</sequence>
<dbReference type="HOGENOM" id="CLU_1252717_0_0_1"/>
<dbReference type="Gene3D" id="3.90.1590.10">
    <property type="entry name" value="glutathione-dependent formaldehyde- activating enzyme (gfa)"/>
    <property type="match status" value="1"/>
</dbReference>
<dbReference type="GO" id="GO:0046872">
    <property type="term" value="F:metal ion binding"/>
    <property type="evidence" value="ECO:0007669"/>
    <property type="project" value="UniProtKB-KW"/>
</dbReference>
<name>L1IQ82_GUITC</name>
<dbReference type="AlphaFoldDB" id="L1IQ82"/>
<keyword evidence="3" id="KW-0862">Zinc</keyword>
<dbReference type="Pfam" id="PF04828">
    <property type="entry name" value="GFA"/>
    <property type="match status" value="1"/>
</dbReference>
<evidence type="ECO:0000259" key="4">
    <source>
        <dbReference type="Pfam" id="PF04828"/>
    </source>
</evidence>
<reference evidence="6" key="3">
    <citation type="submission" date="2016-03" db="UniProtKB">
        <authorList>
            <consortium name="EnsemblProtists"/>
        </authorList>
    </citation>
    <scope>IDENTIFICATION</scope>
</reference>
<keyword evidence="7" id="KW-1185">Reference proteome</keyword>
<protein>
    <recommendedName>
        <fullName evidence="4">CENP-V/GFA domain-containing protein</fullName>
    </recommendedName>
</protein>
<dbReference type="RefSeq" id="XP_005825383.1">
    <property type="nucleotide sequence ID" value="XM_005825326.1"/>
</dbReference>